<keyword evidence="2" id="KW-1185">Reference proteome</keyword>
<reference evidence="1 2" key="1">
    <citation type="journal article" date="2020" name="Mol. Biol. Evol.">
        <title>Distinct Expression and Methylation Patterns for Genes with Different Fates following a Single Whole-Genome Duplication in Flowering Plants.</title>
        <authorList>
            <person name="Shi T."/>
            <person name="Rahmani R.S."/>
            <person name="Gugger P.F."/>
            <person name="Wang M."/>
            <person name="Li H."/>
            <person name="Zhang Y."/>
            <person name="Li Z."/>
            <person name="Wang Q."/>
            <person name="Van de Peer Y."/>
            <person name="Marchal K."/>
            <person name="Chen J."/>
        </authorList>
    </citation>
    <scope>NUCLEOTIDE SEQUENCE [LARGE SCALE GENOMIC DNA]</scope>
    <source>
        <tissue evidence="1">Leaf</tissue>
    </source>
</reference>
<name>A0A822ZM40_NELNU</name>
<evidence type="ECO:0000313" key="2">
    <source>
        <dbReference type="Proteomes" id="UP000607653"/>
    </source>
</evidence>
<proteinExistence type="predicted"/>
<comment type="caution">
    <text evidence="1">The sequence shown here is derived from an EMBL/GenBank/DDBJ whole genome shotgun (WGS) entry which is preliminary data.</text>
</comment>
<evidence type="ECO:0000313" key="1">
    <source>
        <dbReference type="EMBL" id="DAD47114.1"/>
    </source>
</evidence>
<sequence length="49" mass="6083">MHNSKLVKQFREFVLTQFDIRIKIFQSYNTKEYFEKDFVSYFGRFGVIH</sequence>
<dbReference type="EMBL" id="DUZY01000008">
    <property type="protein sequence ID" value="DAD47114.1"/>
    <property type="molecule type" value="Genomic_DNA"/>
</dbReference>
<dbReference type="AlphaFoldDB" id="A0A822ZM40"/>
<accession>A0A822ZM40</accession>
<organism evidence="1 2">
    <name type="scientific">Nelumbo nucifera</name>
    <name type="common">Sacred lotus</name>
    <dbReference type="NCBI Taxonomy" id="4432"/>
    <lineage>
        <taxon>Eukaryota</taxon>
        <taxon>Viridiplantae</taxon>
        <taxon>Streptophyta</taxon>
        <taxon>Embryophyta</taxon>
        <taxon>Tracheophyta</taxon>
        <taxon>Spermatophyta</taxon>
        <taxon>Magnoliopsida</taxon>
        <taxon>Proteales</taxon>
        <taxon>Nelumbonaceae</taxon>
        <taxon>Nelumbo</taxon>
    </lineage>
</organism>
<protein>
    <submittedName>
        <fullName evidence="1">Uncharacterized protein</fullName>
    </submittedName>
</protein>
<dbReference type="Proteomes" id="UP000607653">
    <property type="component" value="Unassembled WGS sequence"/>
</dbReference>
<gene>
    <name evidence="1" type="ORF">HUJ06_017051</name>
</gene>